<keyword evidence="4" id="KW-1185">Reference proteome</keyword>
<protein>
    <submittedName>
        <fullName evidence="3">Macrophage mannose receptor 1-like isoform X6</fullName>
    </submittedName>
</protein>
<dbReference type="InterPro" id="IPR001304">
    <property type="entry name" value="C-type_lectin-like"/>
</dbReference>
<dbReference type="AlphaFoldDB" id="A0A8J4XAF6"/>
<proteinExistence type="predicted"/>
<dbReference type="Proteomes" id="UP000727407">
    <property type="component" value="Unassembled WGS sequence"/>
</dbReference>
<dbReference type="SUPFAM" id="SSF56436">
    <property type="entry name" value="C-type lectin-like"/>
    <property type="match status" value="3"/>
</dbReference>
<evidence type="ECO:0000259" key="2">
    <source>
        <dbReference type="PROSITE" id="PS50041"/>
    </source>
</evidence>
<dbReference type="InterPro" id="IPR016186">
    <property type="entry name" value="C-type_lectin-like/link_sf"/>
</dbReference>
<dbReference type="EMBL" id="QNUK01000167">
    <property type="protein sequence ID" value="KAF5899433.1"/>
    <property type="molecule type" value="Genomic_DNA"/>
</dbReference>
<accession>A0A8J4XAF6</accession>
<feature type="non-terminal residue" evidence="3">
    <location>
        <position position="388"/>
    </location>
</feature>
<feature type="domain" description="C-type lectin" evidence="2">
    <location>
        <begin position="150"/>
        <end position="243"/>
    </location>
</feature>
<feature type="non-terminal residue" evidence="3">
    <location>
        <position position="1"/>
    </location>
</feature>
<dbReference type="InterPro" id="IPR018378">
    <property type="entry name" value="C-type_lectin_CS"/>
</dbReference>
<feature type="domain" description="C-type lectin" evidence="2">
    <location>
        <begin position="247"/>
        <end position="356"/>
    </location>
</feature>
<dbReference type="Gene3D" id="3.10.100.10">
    <property type="entry name" value="Mannose-Binding Protein A, subunit A"/>
    <property type="match status" value="3"/>
</dbReference>
<dbReference type="PROSITE" id="PS00615">
    <property type="entry name" value="C_TYPE_LECTIN_1"/>
    <property type="match status" value="1"/>
</dbReference>
<organism evidence="3 4">
    <name type="scientific">Clarias magur</name>
    <name type="common">Asian catfish</name>
    <name type="synonym">Macropteronotus magur</name>
    <dbReference type="NCBI Taxonomy" id="1594786"/>
    <lineage>
        <taxon>Eukaryota</taxon>
        <taxon>Metazoa</taxon>
        <taxon>Chordata</taxon>
        <taxon>Craniata</taxon>
        <taxon>Vertebrata</taxon>
        <taxon>Euteleostomi</taxon>
        <taxon>Actinopterygii</taxon>
        <taxon>Neopterygii</taxon>
        <taxon>Teleostei</taxon>
        <taxon>Ostariophysi</taxon>
        <taxon>Siluriformes</taxon>
        <taxon>Clariidae</taxon>
        <taxon>Clarias</taxon>
    </lineage>
</organism>
<comment type="caution">
    <text evidence="3">The sequence shown here is derived from an EMBL/GenBank/DDBJ whole genome shotgun (WGS) entry which is preliminary data.</text>
</comment>
<dbReference type="SMART" id="SM00034">
    <property type="entry name" value="CLECT"/>
    <property type="match status" value="3"/>
</dbReference>
<name>A0A8J4XAF6_CLAMG</name>
<gene>
    <name evidence="3" type="ORF">DAT39_010844</name>
</gene>
<evidence type="ECO:0000256" key="1">
    <source>
        <dbReference type="ARBA" id="ARBA00023157"/>
    </source>
</evidence>
<dbReference type="Pfam" id="PF00059">
    <property type="entry name" value="Lectin_C"/>
    <property type="match status" value="3"/>
</dbReference>
<keyword evidence="1" id="KW-1015">Disulfide bond</keyword>
<dbReference type="InterPro" id="IPR016187">
    <property type="entry name" value="CTDL_fold"/>
</dbReference>
<sequence>LVPVAVSVLLTVPHRYELFTTLMTWPAAQTYCKMNHTDLAIILSNTDWLRLKKEAKSKRLATLSYVWVGLWNDVYSWRWSIGELPLKSVTYTNWLPGEPNNGGGKESCGSVVSSAQWVDISCSGLRPFICYDANFNVSAKFILITSPVLSWLGARAYCRQYHTDLASALNSSDSNMLYQLVPPDYTFIGLYRDTWKWTDGTNASIVWPPGQPDNYNGNENCGIIINFNFYDVPCNFVCYFFCHTTRFTGAAKFISVTSPVLSWLDARAYCRQYHTDLASALSSSDQQTLNQLITSTRTWIGLYRDTWKWTDGTNATNLPWLPGQPDNYYGNENNAIVLNDQLSDIPASFLYYFYCFTNFPTRSQIIRLQVKSDGSVFDHAVPSSILNQ</sequence>
<dbReference type="PROSITE" id="PS50041">
    <property type="entry name" value="C_TYPE_LECTIN_2"/>
    <property type="match status" value="3"/>
</dbReference>
<evidence type="ECO:0000313" key="4">
    <source>
        <dbReference type="Proteomes" id="UP000727407"/>
    </source>
</evidence>
<dbReference type="OrthoDB" id="7357196at2759"/>
<feature type="domain" description="C-type lectin" evidence="2">
    <location>
        <begin position="16"/>
        <end position="131"/>
    </location>
</feature>
<keyword evidence="3" id="KW-0675">Receptor</keyword>
<reference evidence="3" key="1">
    <citation type="submission" date="2020-07" db="EMBL/GenBank/DDBJ databases">
        <title>Clarias magur genome sequencing, assembly and annotation.</title>
        <authorList>
            <person name="Kushwaha B."/>
            <person name="Kumar R."/>
            <person name="Das P."/>
            <person name="Joshi C.G."/>
            <person name="Kumar D."/>
            <person name="Nagpure N.S."/>
            <person name="Pandey M."/>
            <person name="Agarwal S."/>
            <person name="Srivastava S."/>
            <person name="Singh M."/>
            <person name="Sahoo L."/>
            <person name="Jayasankar P."/>
            <person name="Meher P.K."/>
            <person name="Koringa P.G."/>
            <person name="Iquebal M.A."/>
            <person name="Das S.P."/>
            <person name="Bit A."/>
            <person name="Patnaik S."/>
            <person name="Patel N."/>
            <person name="Shah T.M."/>
            <person name="Hinsu A."/>
            <person name="Jena J.K."/>
        </authorList>
    </citation>
    <scope>NUCLEOTIDE SEQUENCE</scope>
    <source>
        <strain evidence="3">CIFAMagur01</strain>
        <tissue evidence="3">Testis</tissue>
    </source>
</reference>
<evidence type="ECO:0000313" key="3">
    <source>
        <dbReference type="EMBL" id="KAF5899433.1"/>
    </source>
</evidence>
<dbReference type="PANTHER" id="PTHR45784:SF3">
    <property type="entry name" value="C-TYPE LECTIN DOMAIN FAMILY 4 MEMBER K-LIKE-RELATED"/>
    <property type="match status" value="1"/>
</dbReference>
<dbReference type="PANTHER" id="PTHR45784">
    <property type="entry name" value="C-TYPE LECTIN DOMAIN FAMILY 20 MEMBER A-RELATED"/>
    <property type="match status" value="1"/>
</dbReference>